<dbReference type="PANTHER" id="PTHR30417">
    <property type="entry name" value="N-ACETYLMURAMOYL-L-ALANINE AMIDASE AMID"/>
    <property type="match status" value="1"/>
</dbReference>
<protein>
    <recommendedName>
        <fullName evidence="2">N-acetylmuramoyl-L-alanine amidase</fullName>
        <ecNumber evidence="2">3.5.1.28</ecNumber>
    </recommendedName>
</protein>
<dbReference type="GO" id="GO:0071555">
    <property type="term" value="P:cell wall organization"/>
    <property type="evidence" value="ECO:0007669"/>
    <property type="project" value="UniProtKB-KW"/>
</dbReference>
<dbReference type="InterPro" id="IPR002502">
    <property type="entry name" value="Amidase_domain"/>
</dbReference>
<dbReference type="RefSeq" id="WP_033162469.1">
    <property type="nucleotide sequence ID" value="NZ_CACVTN010000015.1"/>
</dbReference>
<evidence type="ECO:0000313" key="7">
    <source>
        <dbReference type="EMBL" id="SEI50998.1"/>
    </source>
</evidence>
<feature type="domain" description="N-acetylmuramoyl-L-alanine amidase" evidence="6">
    <location>
        <begin position="54"/>
        <end position="190"/>
    </location>
</feature>
<dbReference type="InterPro" id="IPR036505">
    <property type="entry name" value="Amidase/PGRP_sf"/>
</dbReference>
<dbReference type="Proteomes" id="UP000183028">
    <property type="component" value="Unassembled WGS sequence"/>
</dbReference>
<comment type="catalytic activity">
    <reaction evidence="1">
        <text>Hydrolyzes the link between N-acetylmuramoyl residues and L-amino acid residues in certain cell-wall glycopeptides.</text>
        <dbReference type="EC" id="3.5.1.28"/>
    </reaction>
</comment>
<dbReference type="STRING" id="322505.SAMN04487836_10281"/>
<dbReference type="eggNOG" id="COG5632">
    <property type="taxonomic scope" value="Bacteria"/>
</dbReference>
<evidence type="ECO:0000256" key="5">
    <source>
        <dbReference type="SAM" id="Phobius"/>
    </source>
</evidence>
<dbReference type="GeneID" id="54119865"/>
<dbReference type="Gene3D" id="3.40.80.10">
    <property type="entry name" value="Peptidoglycan recognition protein-like"/>
    <property type="match status" value="1"/>
</dbReference>
<dbReference type="SMART" id="SM00644">
    <property type="entry name" value="Ami_2"/>
    <property type="match status" value="1"/>
</dbReference>
<evidence type="ECO:0000313" key="8">
    <source>
        <dbReference type="Proteomes" id="UP000183028"/>
    </source>
</evidence>
<dbReference type="InterPro" id="IPR051206">
    <property type="entry name" value="NAMLAA_amidase_2"/>
</dbReference>
<evidence type="ECO:0000256" key="4">
    <source>
        <dbReference type="ARBA" id="ARBA00023316"/>
    </source>
</evidence>
<dbReference type="GO" id="GO:0009254">
    <property type="term" value="P:peptidoglycan turnover"/>
    <property type="evidence" value="ECO:0007669"/>
    <property type="project" value="TreeGrafter"/>
</dbReference>
<name>A0A1H6R544_9FIRM</name>
<proteinExistence type="predicted"/>
<evidence type="ECO:0000259" key="6">
    <source>
        <dbReference type="SMART" id="SM00644"/>
    </source>
</evidence>
<reference evidence="8" key="1">
    <citation type="submission" date="2016-10" db="EMBL/GenBank/DDBJ databases">
        <authorList>
            <person name="Varghese N."/>
        </authorList>
    </citation>
    <scope>NUCLEOTIDE SEQUENCE [LARGE SCALE GENOMIC DNA]</scope>
    <source>
        <strain evidence="8">DSM 20406</strain>
    </source>
</reference>
<organism evidence="7 8">
    <name type="scientific">Sharpea azabuensis</name>
    <dbReference type="NCBI Taxonomy" id="322505"/>
    <lineage>
        <taxon>Bacteria</taxon>
        <taxon>Bacillati</taxon>
        <taxon>Bacillota</taxon>
        <taxon>Erysipelotrichia</taxon>
        <taxon>Erysipelotrichales</taxon>
        <taxon>Coprobacillaceae</taxon>
        <taxon>Sharpea</taxon>
    </lineage>
</organism>
<accession>A0A1H6R544</accession>
<dbReference type="EMBL" id="FNYK01000007">
    <property type="protein sequence ID" value="SEI50998.1"/>
    <property type="molecule type" value="Genomic_DNA"/>
</dbReference>
<keyword evidence="5" id="KW-0812">Transmembrane</keyword>
<keyword evidence="5" id="KW-1133">Transmembrane helix</keyword>
<dbReference type="EC" id="3.5.1.28" evidence="2"/>
<dbReference type="GO" id="GO:0009253">
    <property type="term" value="P:peptidoglycan catabolic process"/>
    <property type="evidence" value="ECO:0007669"/>
    <property type="project" value="InterPro"/>
</dbReference>
<feature type="transmembrane region" description="Helical" evidence="5">
    <location>
        <begin position="6"/>
        <end position="24"/>
    </location>
</feature>
<dbReference type="SUPFAM" id="SSF55846">
    <property type="entry name" value="N-acetylmuramoyl-L-alanine amidase-like"/>
    <property type="match status" value="1"/>
</dbReference>
<dbReference type="OrthoDB" id="9816557at2"/>
<sequence length="200" mass="22908">MKKHPLLRKIVVFLVICLVVFIIGQKHRSPQNDTEGYSLPDRTITHEYLSVNPYSRPQIPLRQVKGIVVHYTANPGSTPKNNKDYFESLKDNHKTHASAHFVIGTDGSIMQIIPLNEIAYASNQRNKDTISIECCHLDQSGKFTDATYQSLVKLVSGLCQTYHLSRDDVIRHYDVTGKLCPLYYVRHRDAWLAFKRDIVV</sequence>
<evidence type="ECO:0000256" key="3">
    <source>
        <dbReference type="ARBA" id="ARBA00022801"/>
    </source>
</evidence>
<keyword evidence="4" id="KW-0961">Cell wall biogenesis/degradation</keyword>
<gene>
    <name evidence="7" type="ORF">SAMN04487834_100715</name>
</gene>
<keyword evidence="3" id="KW-0378">Hydrolase</keyword>
<evidence type="ECO:0000256" key="2">
    <source>
        <dbReference type="ARBA" id="ARBA00011901"/>
    </source>
</evidence>
<keyword evidence="5" id="KW-0472">Membrane</keyword>
<dbReference type="CDD" id="cd06583">
    <property type="entry name" value="PGRP"/>
    <property type="match status" value="1"/>
</dbReference>
<dbReference type="GO" id="GO:0008745">
    <property type="term" value="F:N-acetylmuramoyl-L-alanine amidase activity"/>
    <property type="evidence" value="ECO:0007669"/>
    <property type="project" value="UniProtKB-EC"/>
</dbReference>
<dbReference type="Pfam" id="PF01510">
    <property type="entry name" value="Amidase_2"/>
    <property type="match status" value="1"/>
</dbReference>
<keyword evidence="8" id="KW-1185">Reference proteome</keyword>
<dbReference type="PANTHER" id="PTHR30417:SF1">
    <property type="entry name" value="N-ACETYLMURAMOYL-L-ALANINE AMIDASE AMID"/>
    <property type="match status" value="1"/>
</dbReference>
<dbReference type="AlphaFoldDB" id="A0A1H6R544"/>
<evidence type="ECO:0000256" key="1">
    <source>
        <dbReference type="ARBA" id="ARBA00001561"/>
    </source>
</evidence>